<feature type="binding site" evidence="6">
    <location>
        <position position="46"/>
    </location>
    <ligand>
        <name>[4Fe-4S] cluster</name>
        <dbReference type="ChEBI" id="CHEBI:49883"/>
    </ligand>
</feature>
<dbReference type="PANTHER" id="PTHR11995">
    <property type="entry name" value="NADH DEHYDROGENASE"/>
    <property type="match status" value="1"/>
</dbReference>
<gene>
    <name evidence="6" type="primary">nuoB</name>
    <name evidence="9" type="ORF">AMK68_03415</name>
</gene>
<keyword evidence="6 7" id="KW-0479">Metal-binding</keyword>
<dbReference type="PANTHER" id="PTHR11995:SF14">
    <property type="entry name" value="NADH DEHYDROGENASE [UBIQUINONE] IRON-SULFUR PROTEIN 7, MITOCHONDRIAL"/>
    <property type="match status" value="1"/>
</dbReference>
<dbReference type="GO" id="GO:0008137">
    <property type="term" value="F:NADH dehydrogenase (ubiquinone) activity"/>
    <property type="evidence" value="ECO:0007669"/>
    <property type="project" value="InterPro"/>
</dbReference>
<keyword evidence="6" id="KW-0472">Membrane</keyword>
<keyword evidence="6 7" id="KW-0411">Iron-sulfur</keyword>
<evidence type="ECO:0000256" key="2">
    <source>
        <dbReference type="ARBA" id="ARBA00022448"/>
    </source>
</evidence>
<organism evidence="9 10">
    <name type="scientific">candidate division KD3-62 bacterium DG_56</name>
    <dbReference type="NCBI Taxonomy" id="1704032"/>
    <lineage>
        <taxon>Bacteria</taxon>
        <taxon>candidate division KD3-62</taxon>
    </lineage>
</organism>
<feature type="binding site" evidence="6">
    <location>
        <position position="45"/>
    </location>
    <ligand>
        <name>[4Fe-4S] cluster</name>
        <dbReference type="ChEBI" id="CHEBI:49883"/>
    </ligand>
</feature>
<evidence type="ECO:0000259" key="8">
    <source>
        <dbReference type="Pfam" id="PF01058"/>
    </source>
</evidence>
<keyword evidence="6 7" id="KW-0004">4Fe-4S</keyword>
<evidence type="ECO:0000256" key="6">
    <source>
        <dbReference type="HAMAP-Rule" id="MF_01356"/>
    </source>
</evidence>
<dbReference type="GO" id="GO:0050136">
    <property type="term" value="F:NADH dehydrogenase (quinone) (non-electrogenic) activity"/>
    <property type="evidence" value="ECO:0007669"/>
    <property type="project" value="UniProtKB-UniRule"/>
</dbReference>
<dbReference type="EC" id="7.1.1.-" evidence="6"/>
<name>A0A0S7XMK8_9BACT</name>
<comment type="caution">
    <text evidence="9">The sequence shown here is derived from an EMBL/GenBank/DDBJ whole genome shotgun (WGS) entry which is preliminary data.</text>
</comment>
<dbReference type="GO" id="GO:0009060">
    <property type="term" value="P:aerobic respiration"/>
    <property type="evidence" value="ECO:0007669"/>
    <property type="project" value="TreeGrafter"/>
</dbReference>
<comment type="subcellular location">
    <subcellularLocation>
        <location evidence="6">Cell membrane</location>
        <topology evidence="6">Peripheral membrane protein</topology>
        <orientation evidence="6">Cytoplasmic side</orientation>
    </subcellularLocation>
</comment>
<accession>A0A0S7XMK8</accession>
<dbReference type="GO" id="GO:0005886">
    <property type="term" value="C:plasma membrane"/>
    <property type="evidence" value="ECO:0007669"/>
    <property type="project" value="UniProtKB-SubCell"/>
</dbReference>
<dbReference type="Gene3D" id="3.40.50.12280">
    <property type="match status" value="1"/>
</dbReference>
<dbReference type="Proteomes" id="UP000052020">
    <property type="component" value="Unassembled WGS sequence"/>
</dbReference>
<dbReference type="EMBL" id="LIZY01000070">
    <property type="protein sequence ID" value="KPJ63655.1"/>
    <property type="molecule type" value="Genomic_DNA"/>
</dbReference>
<keyword evidence="6" id="KW-0830">Ubiquinone</keyword>
<dbReference type="InterPro" id="IPR006137">
    <property type="entry name" value="NADH_UbQ_OxRdtase-like_20kDa"/>
</dbReference>
<dbReference type="InterPro" id="IPR006138">
    <property type="entry name" value="NADH_UQ_OxRdtase_20Kd_su"/>
</dbReference>
<comment type="catalytic activity">
    <reaction evidence="6">
        <text>a quinone + NADH + 5 H(+)(in) = a quinol + NAD(+) + 4 H(+)(out)</text>
        <dbReference type="Rhea" id="RHEA:57888"/>
        <dbReference type="ChEBI" id="CHEBI:15378"/>
        <dbReference type="ChEBI" id="CHEBI:24646"/>
        <dbReference type="ChEBI" id="CHEBI:57540"/>
        <dbReference type="ChEBI" id="CHEBI:57945"/>
        <dbReference type="ChEBI" id="CHEBI:132124"/>
    </reaction>
</comment>
<keyword evidence="2 6" id="KW-0813">Transport</keyword>
<dbReference type="GO" id="GO:0015990">
    <property type="term" value="P:electron transport coupled proton transport"/>
    <property type="evidence" value="ECO:0007669"/>
    <property type="project" value="TreeGrafter"/>
</dbReference>
<keyword evidence="6" id="KW-1003">Cell membrane</keyword>
<evidence type="ECO:0000256" key="7">
    <source>
        <dbReference type="RuleBase" id="RU004464"/>
    </source>
</evidence>
<keyword evidence="5 6" id="KW-0520">NAD</keyword>
<protein>
    <recommendedName>
        <fullName evidence="6">NADH-quinone oxidoreductase subunit B</fullName>
        <ecNumber evidence="6">7.1.1.-</ecNumber>
    </recommendedName>
    <alternativeName>
        <fullName evidence="6">NADH dehydrogenase I subunit B</fullName>
    </alternativeName>
    <alternativeName>
        <fullName evidence="6">NDH-1 subunit B</fullName>
    </alternativeName>
</protein>
<keyword evidence="3 6" id="KW-0874">Quinone</keyword>
<evidence type="ECO:0000256" key="1">
    <source>
        <dbReference type="ARBA" id="ARBA00009173"/>
    </source>
</evidence>
<dbReference type="NCBIfam" id="TIGR01957">
    <property type="entry name" value="nuoB_fam"/>
    <property type="match status" value="1"/>
</dbReference>
<dbReference type="AlphaFoldDB" id="A0A0S7XMK8"/>
<dbReference type="HAMAP" id="MF_01356">
    <property type="entry name" value="NDH1_NuoB"/>
    <property type="match status" value="1"/>
</dbReference>
<sequence length="172" mass="19072">MRPDPGPLGRAAAIPGAGIVLGKLEEVKSWARESSLWPLTFGLSCCAIEMMATAASRYDLDRFGVMFRASPRQSDVLLISGWVTAKMAPLVRRLYEQMPEPKYVIAMGNCAIAGGPWRDCEAVVKGVDKIVPVDIYIPGCPPRPEALIDGIFRLQEKMREESKQVWRKRAPE</sequence>
<comment type="function">
    <text evidence="6">NDH-1 shuttles electrons from NADH, via FMN and iron-sulfur (Fe-S) centers, to quinones in the respiratory chain. The immediate electron acceptor for the enzyme in this species is believed to be ubiquinone. Couples the redox reaction to proton translocation (for every two electrons transferred, four hydrogen ions are translocated across the cytoplasmic membrane), and thus conserves the redox energy in a proton gradient.</text>
</comment>
<dbReference type="GO" id="GO:0048038">
    <property type="term" value="F:quinone binding"/>
    <property type="evidence" value="ECO:0007669"/>
    <property type="project" value="UniProtKB-KW"/>
</dbReference>
<evidence type="ECO:0000256" key="3">
    <source>
        <dbReference type="ARBA" id="ARBA00022719"/>
    </source>
</evidence>
<feature type="domain" description="NADH:ubiquinone oxidoreductase-like 20kDa subunit" evidence="8">
    <location>
        <begin position="45"/>
        <end position="152"/>
    </location>
</feature>
<proteinExistence type="inferred from homology"/>
<dbReference type="SUPFAM" id="SSF56770">
    <property type="entry name" value="HydA/Nqo6-like"/>
    <property type="match status" value="1"/>
</dbReference>
<comment type="cofactor">
    <cofactor evidence="6">
        <name>[4Fe-4S] cluster</name>
        <dbReference type="ChEBI" id="CHEBI:49883"/>
    </cofactor>
    <text evidence="6">Binds 1 [4Fe-4S] cluster.</text>
</comment>
<dbReference type="GO" id="GO:0005506">
    <property type="term" value="F:iron ion binding"/>
    <property type="evidence" value="ECO:0007669"/>
    <property type="project" value="UniProtKB-UniRule"/>
</dbReference>
<evidence type="ECO:0000313" key="10">
    <source>
        <dbReference type="Proteomes" id="UP000052020"/>
    </source>
</evidence>
<keyword evidence="4 6" id="KW-1278">Translocase</keyword>
<dbReference type="PROSITE" id="PS01150">
    <property type="entry name" value="COMPLEX1_20K"/>
    <property type="match status" value="1"/>
</dbReference>
<dbReference type="NCBIfam" id="NF005012">
    <property type="entry name" value="PRK06411.1"/>
    <property type="match status" value="1"/>
</dbReference>
<dbReference type="FunFam" id="3.40.50.12280:FF:000002">
    <property type="entry name" value="NADH-quinone oxidoreductase subunit B"/>
    <property type="match status" value="1"/>
</dbReference>
<dbReference type="GO" id="GO:0051539">
    <property type="term" value="F:4 iron, 4 sulfur cluster binding"/>
    <property type="evidence" value="ECO:0007669"/>
    <property type="project" value="UniProtKB-KW"/>
</dbReference>
<evidence type="ECO:0000313" key="9">
    <source>
        <dbReference type="EMBL" id="KPJ63655.1"/>
    </source>
</evidence>
<keyword evidence="6 7" id="KW-0408">Iron</keyword>
<dbReference type="PATRIC" id="fig|1704032.3.peg.509"/>
<evidence type="ECO:0000256" key="5">
    <source>
        <dbReference type="ARBA" id="ARBA00023027"/>
    </source>
</evidence>
<evidence type="ECO:0000256" key="4">
    <source>
        <dbReference type="ARBA" id="ARBA00022967"/>
    </source>
</evidence>
<comment type="subunit">
    <text evidence="6">NDH-1 is composed of 14 different subunits. Subunits NuoB, C, D, E, F, and G constitute the peripheral sector of the complex.</text>
</comment>
<dbReference type="Pfam" id="PF01058">
    <property type="entry name" value="Oxidored_q6"/>
    <property type="match status" value="1"/>
</dbReference>
<dbReference type="GO" id="GO:0045271">
    <property type="term" value="C:respiratory chain complex I"/>
    <property type="evidence" value="ECO:0007669"/>
    <property type="project" value="TreeGrafter"/>
</dbReference>
<feature type="binding site" evidence="6">
    <location>
        <position position="140"/>
    </location>
    <ligand>
        <name>[4Fe-4S] cluster</name>
        <dbReference type="ChEBI" id="CHEBI:49883"/>
    </ligand>
</feature>
<reference evidence="9 10" key="1">
    <citation type="journal article" date="2015" name="Microbiome">
        <title>Genomic resolution of linkages in carbon, nitrogen, and sulfur cycling among widespread estuary sediment bacteria.</title>
        <authorList>
            <person name="Baker B.J."/>
            <person name="Lazar C.S."/>
            <person name="Teske A.P."/>
            <person name="Dick G.J."/>
        </authorList>
    </citation>
    <scope>NUCLEOTIDE SEQUENCE [LARGE SCALE GENOMIC DNA]</scope>
    <source>
        <strain evidence="9">DG_56</strain>
    </source>
</reference>
<comment type="similarity">
    <text evidence="1 6 7">Belongs to the complex I 20 kDa subunit family.</text>
</comment>
<feature type="binding site" evidence="6">
    <location>
        <position position="110"/>
    </location>
    <ligand>
        <name>[4Fe-4S] cluster</name>
        <dbReference type="ChEBI" id="CHEBI:49883"/>
    </ligand>
</feature>